<dbReference type="Gene3D" id="3.40.50.2300">
    <property type="match status" value="1"/>
</dbReference>
<feature type="modified residue" description="4-aspartylphosphate" evidence="5">
    <location>
        <position position="55"/>
    </location>
</feature>
<evidence type="ECO:0000256" key="4">
    <source>
        <dbReference type="ARBA" id="ARBA00023163"/>
    </source>
</evidence>
<dbReference type="InterPro" id="IPR039420">
    <property type="entry name" value="WalR-like"/>
</dbReference>
<dbReference type="PROSITE" id="PS50110">
    <property type="entry name" value="RESPONSE_REGULATORY"/>
    <property type="match status" value="1"/>
</dbReference>
<dbReference type="InterPro" id="IPR016032">
    <property type="entry name" value="Sig_transdc_resp-reg_C-effctor"/>
</dbReference>
<dbReference type="RefSeq" id="WP_036325768.1">
    <property type="nucleotide sequence ID" value="NZ_BAAAGP010000002.1"/>
</dbReference>
<evidence type="ECO:0000256" key="1">
    <source>
        <dbReference type="ARBA" id="ARBA00022553"/>
    </source>
</evidence>
<keyword evidence="4" id="KW-0804">Transcription</keyword>
<evidence type="ECO:0000256" key="2">
    <source>
        <dbReference type="ARBA" id="ARBA00023015"/>
    </source>
</evidence>
<evidence type="ECO:0000313" key="8">
    <source>
        <dbReference type="EMBL" id="GIH38640.1"/>
    </source>
</evidence>
<dbReference type="PRINTS" id="PR00038">
    <property type="entry name" value="HTHLUXR"/>
</dbReference>
<name>A0ABQ4FV05_9ACTN</name>
<keyword evidence="2" id="KW-0805">Transcription regulation</keyword>
<dbReference type="InterPro" id="IPR058245">
    <property type="entry name" value="NreC/VraR/RcsB-like_REC"/>
</dbReference>
<proteinExistence type="predicted"/>
<feature type="domain" description="Response regulatory" evidence="7">
    <location>
        <begin position="4"/>
        <end position="118"/>
    </location>
</feature>
<evidence type="ECO:0000259" key="6">
    <source>
        <dbReference type="PROSITE" id="PS50043"/>
    </source>
</evidence>
<comment type="caution">
    <text evidence="8">The sequence shown here is derived from an EMBL/GenBank/DDBJ whole genome shotgun (WGS) entry which is preliminary data.</text>
</comment>
<dbReference type="InterPro" id="IPR000792">
    <property type="entry name" value="Tscrpt_reg_LuxR_C"/>
</dbReference>
<dbReference type="PROSITE" id="PS50043">
    <property type="entry name" value="HTH_LUXR_2"/>
    <property type="match status" value="1"/>
</dbReference>
<sequence>MSIRVVVADDQAMVRRGFRLMLDDEPDIEVVAEAGDGEQAVRAIRSLAPDVALMDIRMPGVNGLEATRRLAGVATRIIVLTTFDLDEYVYEALRAGAAGFLTKEAPAERLIEAVRVVAAGDGILTPGVTRRVIEAFAAAPLPRRSPALDVLTAREIEVLRLMARGLSNPEIAAELFISDTTAKTHVSRILTKLGLRDRIQAVIFAYESGLVVPG</sequence>
<dbReference type="Proteomes" id="UP000603904">
    <property type="component" value="Unassembled WGS sequence"/>
</dbReference>
<gene>
    <name evidence="8" type="ORF">Mco01_16400</name>
</gene>
<organism evidence="8 9">
    <name type="scientific">Microbispora corallina</name>
    <dbReference type="NCBI Taxonomy" id="83302"/>
    <lineage>
        <taxon>Bacteria</taxon>
        <taxon>Bacillati</taxon>
        <taxon>Actinomycetota</taxon>
        <taxon>Actinomycetes</taxon>
        <taxon>Streptosporangiales</taxon>
        <taxon>Streptosporangiaceae</taxon>
        <taxon>Microbispora</taxon>
    </lineage>
</organism>
<keyword evidence="9" id="KW-1185">Reference proteome</keyword>
<dbReference type="GO" id="GO:0003677">
    <property type="term" value="F:DNA binding"/>
    <property type="evidence" value="ECO:0007669"/>
    <property type="project" value="UniProtKB-KW"/>
</dbReference>
<protein>
    <submittedName>
        <fullName evidence="8">DNA-binding response regulator</fullName>
    </submittedName>
</protein>
<dbReference type="Pfam" id="PF00196">
    <property type="entry name" value="GerE"/>
    <property type="match status" value="1"/>
</dbReference>
<reference evidence="8 9" key="1">
    <citation type="submission" date="2021-01" db="EMBL/GenBank/DDBJ databases">
        <title>Whole genome shotgun sequence of Microbispora corallina NBRC 16416.</title>
        <authorList>
            <person name="Komaki H."/>
            <person name="Tamura T."/>
        </authorList>
    </citation>
    <scope>NUCLEOTIDE SEQUENCE [LARGE SCALE GENOMIC DNA]</scope>
    <source>
        <strain evidence="8 9">NBRC 16416</strain>
    </source>
</reference>
<dbReference type="EMBL" id="BOOC01000005">
    <property type="protein sequence ID" value="GIH38640.1"/>
    <property type="molecule type" value="Genomic_DNA"/>
</dbReference>
<dbReference type="SMART" id="SM00448">
    <property type="entry name" value="REC"/>
    <property type="match status" value="1"/>
</dbReference>
<dbReference type="Pfam" id="PF00072">
    <property type="entry name" value="Response_reg"/>
    <property type="match status" value="1"/>
</dbReference>
<keyword evidence="1 5" id="KW-0597">Phosphoprotein</keyword>
<dbReference type="InterPro" id="IPR011006">
    <property type="entry name" value="CheY-like_superfamily"/>
</dbReference>
<dbReference type="SMART" id="SM00421">
    <property type="entry name" value="HTH_LUXR"/>
    <property type="match status" value="1"/>
</dbReference>
<evidence type="ECO:0000313" key="9">
    <source>
        <dbReference type="Proteomes" id="UP000603904"/>
    </source>
</evidence>
<dbReference type="SUPFAM" id="SSF46894">
    <property type="entry name" value="C-terminal effector domain of the bipartite response regulators"/>
    <property type="match status" value="1"/>
</dbReference>
<dbReference type="InterPro" id="IPR001789">
    <property type="entry name" value="Sig_transdc_resp-reg_receiver"/>
</dbReference>
<evidence type="ECO:0000259" key="7">
    <source>
        <dbReference type="PROSITE" id="PS50110"/>
    </source>
</evidence>
<evidence type="ECO:0000256" key="5">
    <source>
        <dbReference type="PROSITE-ProRule" id="PRU00169"/>
    </source>
</evidence>
<dbReference type="PANTHER" id="PTHR43214">
    <property type="entry name" value="TWO-COMPONENT RESPONSE REGULATOR"/>
    <property type="match status" value="1"/>
</dbReference>
<dbReference type="CDD" id="cd06170">
    <property type="entry name" value="LuxR_C_like"/>
    <property type="match status" value="1"/>
</dbReference>
<dbReference type="PANTHER" id="PTHR43214:SF24">
    <property type="entry name" value="TRANSCRIPTIONAL REGULATORY PROTEIN NARL-RELATED"/>
    <property type="match status" value="1"/>
</dbReference>
<keyword evidence="3 8" id="KW-0238">DNA-binding</keyword>
<dbReference type="CDD" id="cd17535">
    <property type="entry name" value="REC_NarL-like"/>
    <property type="match status" value="1"/>
</dbReference>
<accession>A0ABQ4FV05</accession>
<evidence type="ECO:0000256" key="3">
    <source>
        <dbReference type="ARBA" id="ARBA00023125"/>
    </source>
</evidence>
<feature type="domain" description="HTH luxR-type" evidence="6">
    <location>
        <begin position="144"/>
        <end position="209"/>
    </location>
</feature>
<dbReference type="SUPFAM" id="SSF52172">
    <property type="entry name" value="CheY-like"/>
    <property type="match status" value="1"/>
</dbReference>